<comment type="caution">
    <text evidence="7">The sequence shown here is derived from an EMBL/GenBank/DDBJ whole genome shotgun (WGS) entry which is preliminary data.</text>
</comment>
<name>A0AAD3TV59_9TREE</name>
<evidence type="ECO:0000256" key="4">
    <source>
        <dbReference type="ARBA" id="ARBA00023136"/>
    </source>
</evidence>
<sequence>MAATLTRSDASFIHITPTMGQTSSTATPTTLPEFALHCLRVADASPADGLIEPFFDYLIGVDAASSVPTNAQATMAVPTPAELAQVLEENEGIPIRLTVYNAKTQRVRDVTLTPSRDWHAGSGKTRASLLGLSVRVCHPAAALESVWHILEVLEGSPAEMAGLVPFGDWVCGWAGGPLHGESAFHDLVEAHVDKPLRLYVYSADLDNLREVVVIPNEKWGGSGLLGCGVGYGILHRIPRPATPPSQYLANTPPHADVGRA</sequence>
<keyword evidence="8" id="KW-1185">Reference proteome</keyword>
<evidence type="ECO:0000259" key="6">
    <source>
        <dbReference type="PROSITE" id="PS51865"/>
    </source>
</evidence>
<gene>
    <name evidence="7" type="ORF">CspeluHIS016_0403270</name>
</gene>
<dbReference type="GO" id="GO:0007030">
    <property type="term" value="P:Golgi organization"/>
    <property type="evidence" value="ECO:0007669"/>
    <property type="project" value="TreeGrafter"/>
</dbReference>
<evidence type="ECO:0000256" key="3">
    <source>
        <dbReference type="ARBA" id="ARBA00023034"/>
    </source>
</evidence>
<dbReference type="PANTHER" id="PTHR12893">
    <property type="entry name" value="GOLGI REASSEMBLY STACKING PROTEIN GRASP"/>
    <property type="match status" value="1"/>
</dbReference>
<protein>
    <recommendedName>
        <fullName evidence="6">PDZ GRASP-type domain-containing protein</fullName>
    </recommendedName>
</protein>
<dbReference type="PANTHER" id="PTHR12893:SF0">
    <property type="entry name" value="GRASP65"/>
    <property type="match status" value="1"/>
</dbReference>
<feature type="binding site" evidence="5">
    <location>
        <position position="37"/>
    </location>
    <ligand>
        <name>Zn(2+)</name>
        <dbReference type="ChEBI" id="CHEBI:29105"/>
    </ligand>
</feature>
<dbReference type="FunFam" id="2.30.42.10:FF:000026">
    <property type="entry name" value="Golgi reassembly stacking protein 2"/>
    <property type="match status" value="1"/>
</dbReference>
<dbReference type="InterPro" id="IPR007583">
    <property type="entry name" value="GRASP55_65"/>
</dbReference>
<dbReference type="InterPro" id="IPR024958">
    <property type="entry name" value="GRASP_PDZ"/>
</dbReference>
<proteinExistence type="predicted"/>
<keyword evidence="4" id="KW-0472">Membrane</keyword>
<dbReference type="Gene3D" id="2.30.42.10">
    <property type="match status" value="2"/>
</dbReference>
<feature type="domain" description="PDZ GRASP-type" evidence="6">
    <location>
        <begin position="145"/>
        <end position="234"/>
    </location>
</feature>
<feature type="binding site" evidence="5">
    <location>
        <position position="137"/>
    </location>
    <ligand>
        <name>Zn(2+)</name>
        <dbReference type="ChEBI" id="CHEBI:29105"/>
    </ligand>
</feature>
<feature type="domain" description="PDZ GRASP-type" evidence="6">
    <location>
        <begin position="34"/>
        <end position="139"/>
    </location>
</feature>
<keyword evidence="5" id="KW-0862">Zinc</keyword>
<keyword evidence="2" id="KW-0677">Repeat</keyword>
<evidence type="ECO:0000313" key="8">
    <source>
        <dbReference type="Proteomes" id="UP001222932"/>
    </source>
</evidence>
<accession>A0AAD3TV59</accession>
<organism evidence="7 8">
    <name type="scientific">Cutaneotrichosporon spelunceum</name>
    <dbReference type="NCBI Taxonomy" id="1672016"/>
    <lineage>
        <taxon>Eukaryota</taxon>
        <taxon>Fungi</taxon>
        <taxon>Dikarya</taxon>
        <taxon>Basidiomycota</taxon>
        <taxon>Agaricomycotina</taxon>
        <taxon>Tremellomycetes</taxon>
        <taxon>Trichosporonales</taxon>
        <taxon>Trichosporonaceae</taxon>
        <taxon>Cutaneotrichosporon</taxon>
    </lineage>
</organism>
<dbReference type="GO" id="GO:0000139">
    <property type="term" value="C:Golgi membrane"/>
    <property type="evidence" value="ECO:0007669"/>
    <property type="project" value="UniProtKB-SubCell"/>
</dbReference>
<dbReference type="Proteomes" id="UP001222932">
    <property type="component" value="Unassembled WGS sequence"/>
</dbReference>
<evidence type="ECO:0000256" key="1">
    <source>
        <dbReference type="ARBA" id="ARBA00004394"/>
    </source>
</evidence>
<dbReference type="EMBL" id="BTCM01000004">
    <property type="protein sequence ID" value="GMK57493.1"/>
    <property type="molecule type" value="Genomic_DNA"/>
</dbReference>
<dbReference type="SUPFAM" id="SSF50156">
    <property type="entry name" value="PDZ domain-like"/>
    <property type="match status" value="1"/>
</dbReference>
<dbReference type="AlphaFoldDB" id="A0AAD3TV59"/>
<evidence type="ECO:0000256" key="2">
    <source>
        <dbReference type="ARBA" id="ARBA00022737"/>
    </source>
</evidence>
<dbReference type="PROSITE" id="PS51865">
    <property type="entry name" value="PDZ_GRASP"/>
    <property type="match status" value="2"/>
</dbReference>
<keyword evidence="5" id="KW-0479">Metal-binding</keyword>
<evidence type="ECO:0000313" key="7">
    <source>
        <dbReference type="EMBL" id="GMK57493.1"/>
    </source>
</evidence>
<dbReference type="InterPro" id="IPR036034">
    <property type="entry name" value="PDZ_sf"/>
</dbReference>
<reference evidence="7" key="1">
    <citation type="journal article" date="2023" name="BMC Genomics">
        <title>Chromosome-level genome assemblies of Cutaneotrichosporon spp. (Trichosporonales, Basidiomycota) reveal imbalanced evolution between nucleotide sequences and chromosome synteny.</title>
        <authorList>
            <person name="Kobayashi Y."/>
            <person name="Kayamori A."/>
            <person name="Aoki K."/>
            <person name="Shiwa Y."/>
            <person name="Matsutani M."/>
            <person name="Fujita N."/>
            <person name="Sugita T."/>
            <person name="Iwasaki W."/>
            <person name="Tanaka N."/>
            <person name="Takashima M."/>
        </authorList>
    </citation>
    <scope>NUCLEOTIDE SEQUENCE</scope>
    <source>
        <strain evidence="7">HIS016</strain>
    </source>
</reference>
<evidence type="ECO:0000256" key="5">
    <source>
        <dbReference type="PIRSR" id="PIRSR607583-1"/>
    </source>
</evidence>
<dbReference type="GO" id="GO:0046872">
    <property type="term" value="F:metal ion binding"/>
    <property type="evidence" value="ECO:0007669"/>
    <property type="project" value="UniProtKB-KW"/>
</dbReference>
<dbReference type="Pfam" id="PF04495">
    <property type="entry name" value="GRASP55_65"/>
    <property type="match status" value="2"/>
</dbReference>
<keyword evidence="3" id="KW-0333">Golgi apparatus</keyword>
<reference evidence="7" key="2">
    <citation type="submission" date="2023-06" db="EMBL/GenBank/DDBJ databases">
        <authorList>
            <person name="Kobayashi Y."/>
            <person name="Kayamori A."/>
            <person name="Aoki K."/>
            <person name="Shiwa Y."/>
            <person name="Fujita N."/>
            <person name="Sugita T."/>
            <person name="Iwasaki W."/>
            <person name="Tanaka N."/>
            <person name="Takashima M."/>
        </authorList>
    </citation>
    <scope>NUCLEOTIDE SEQUENCE</scope>
    <source>
        <strain evidence="7">HIS016</strain>
    </source>
</reference>
<comment type="subcellular location">
    <subcellularLocation>
        <location evidence="1">Golgi apparatus membrane</location>
    </subcellularLocation>
</comment>